<gene>
    <name evidence="5" type="ordered locus">AciPR4_1203</name>
</gene>
<dbReference type="PANTHER" id="PTHR46796">
    <property type="entry name" value="HTH-TYPE TRANSCRIPTIONAL ACTIVATOR RHAS-RELATED"/>
    <property type="match status" value="1"/>
</dbReference>
<evidence type="ECO:0000313" key="5">
    <source>
        <dbReference type="EMBL" id="ADV82029.1"/>
    </source>
</evidence>
<evidence type="ECO:0000313" key="6">
    <source>
        <dbReference type="Proteomes" id="UP000006844"/>
    </source>
</evidence>
<dbReference type="AlphaFoldDB" id="E8UYE1"/>
<evidence type="ECO:0000256" key="2">
    <source>
        <dbReference type="ARBA" id="ARBA00023125"/>
    </source>
</evidence>
<protein>
    <submittedName>
        <fullName evidence="5">Transcriptional regulator, AraC family</fullName>
    </submittedName>
</protein>
<dbReference type="PRINTS" id="PR00032">
    <property type="entry name" value="HTHARAC"/>
</dbReference>
<dbReference type="HOGENOM" id="CLU_000445_88_4_0"/>
<dbReference type="Proteomes" id="UP000006844">
    <property type="component" value="Chromosome"/>
</dbReference>
<dbReference type="PANTHER" id="PTHR46796:SF6">
    <property type="entry name" value="ARAC SUBFAMILY"/>
    <property type="match status" value="1"/>
</dbReference>
<keyword evidence="3" id="KW-0804">Transcription</keyword>
<dbReference type="EMBL" id="CP002467">
    <property type="protein sequence ID" value="ADV82029.1"/>
    <property type="molecule type" value="Genomic_DNA"/>
</dbReference>
<dbReference type="Gene3D" id="1.10.10.60">
    <property type="entry name" value="Homeodomain-like"/>
    <property type="match status" value="2"/>
</dbReference>
<dbReference type="PROSITE" id="PS01124">
    <property type="entry name" value="HTH_ARAC_FAMILY_2"/>
    <property type="match status" value="1"/>
</dbReference>
<dbReference type="InterPro" id="IPR018060">
    <property type="entry name" value="HTH_AraC"/>
</dbReference>
<reference evidence="5 6" key="1">
    <citation type="journal article" date="2012" name="Stand. Genomic Sci.">
        <title>Complete genome sequence of Terriglobus saanensis type strain SP1PR4(T), an Acidobacteria from tundra soil.</title>
        <authorList>
            <person name="Rawat S.R."/>
            <person name="Mannisto M.K."/>
            <person name="Starovoytov V."/>
            <person name="Goodwin L."/>
            <person name="Nolan M."/>
            <person name="Hauser L."/>
            <person name="Land M."/>
            <person name="Davenport K.W."/>
            <person name="Woyke T."/>
            <person name="Haggblom M.M."/>
        </authorList>
    </citation>
    <scope>NUCLEOTIDE SEQUENCE</scope>
    <source>
        <strain evidence="6">ATCC BAA-1853 / DSM 23119 / SP1PR4</strain>
    </source>
</reference>
<accession>E8UYE1</accession>
<dbReference type="GO" id="GO:0043565">
    <property type="term" value="F:sequence-specific DNA binding"/>
    <property type="evidence" value="ECO:0007669"/>
    <property type="project" value="InterPro"/>
</dbReference>
<name>E8UYE1_TERSS</name>
<dbReference type="SUPFAM" id="SSF46689">
    <property type="entry name" value="Homeodomain-like"/>
    <property type="match status" value="2"/>
</dbReference>
<evidence type="ECO:0000259" key="4">
    <source>
        <dbReference type="PROSITE" id="PS01124"/>
    </source>
</evidence>
<dbReference type="InterPro" id="IPR018062">
    <property type="entry name" value="HTH_AraC-typ_CS"/>
</dbReference>
<sequence>MTSNEFPESKEISDLFKGSSLRERSSLKLGWNGITVERRSTEAGERPEAASDHYFIVLWETHSTHGEREDVRGQFASYIKHPGTISTCIPGIIPRVRAFSKTEAIVCALNPVFLAGIEDELDCRPTDPMRSQLGITDKGLWGLVSLLATEAAEEGRCGRLYADSLAHTLGIRFLYTTREQRQQEPQKMSTLPRYLLQRIVELMHTNLASDLSLATLASESGYSRAHFVRMFRAATGQTPYQYLLDLRLERARQFIKNGSRSLTDIAASCGFASHTSFSKAFRRRFRTTPSLYRREI</sequence>
<dbReference type="RefSeq" id="WP_013567762.1">
    <property type="nucleotide sequence ID" value="NC_014963.1"/>
</dbReference>
<dbReference type="eggNOG" id="COG4977">
    <property type="taxonomic scope" value="Bacteria"/>
</dbReference>
<dbReference type="SMART" id="SM00342">
    <property type="entry name" value="HTH_ARAC"/>
    <property type="match status" value="1"/>
</dbReference>
<dbReference type="GO" id="GO:0003700">
    <property type="term" value="F:DNA-binding transcription factor activity"/>
    <property type="evidence" value="ECO:0007669"/>
    <property type="project" value="InterPro"/>
</dbReference>
<evidence type="ECO:0000256" key="3">
    <source>
        <dbReference type="ARBA" id="ARBA00023163"/>
    </source>
</evidence>
<dbReference type="STRING" id="401053.AciPR4_1203"/>
<keyword evidence="6" id="KW-1185">Reference proteome</keyword>
<feature type="domain" description="HTH araC/xylS-type" evidence="4">
    <location>
        <begin position="197"/>
        <end position="295"/>
    </location>
</feature>
<dbReference type="OrthoDB" id="273555at2"/>
<organism evidence="5 6">
    <name type="scientific">Terriglobus saanensis (strain ATCC BAA-1853 / DSM 23119 / SP1PR4)</name>
    <dbReference type="NCBI Taxonomy" id="401053"/>
    <lineage>
        <taxon>Bacteria</taxon>
        <taxon>Pseudomonadati</taxon>
        <taxon>Acidobacteriota</taxon>
        <taxon>Terriglobia</taxon>
        <taxon>Terriglobales</taxon>
        <taxon>Acidobacteriaceae</taxon>
        <taxon>Terriglobus</taxon>
    </lineage>
</organism>
<dbReference type="Pfam" id="PF12833">
    <property type="entry name" value="HTH_18"/>
    <property type="match status" value="1"/>
</dbReference>
<dbReference type="InterPro" id="IPR009057">
    <property type="entry name" value="Homeodomain-like_sf"/>
</dbReference>
<keyword evidence="1" id="KW-0805">Transcription regulation</keyword>
<dbReference type="InterPro" id="IPR020449">
    <property type="entry name" value="Tscrpt_reg_AraC-type_HTH"/>
</dbReference>
<proteinExistence type="predicted"/>
<keyword evidence="2" id="KW-0238">DNA-binding</keyword>
<dbReference type="InterPro" id="IPR050204">
    <property type="entry name" value="AraC_XylS_family_regulators"/>
</dbReference>
<evidence type="ECO:0000256" key="1">
    <source>
        <dbReference type="ARBA" id="ARBA00023015"/>
    </source>
</evidence>
<dbReference type="PROSITE" id="PS00041">
    <property type="entry name" value="HTH_ARAC_FAMILY_1"/>
    <property type="match status" value="1"/>
</dbReference>
<dbReference type="KEGG" id="tsa:AciPR4_1203"/>